<dbReference type="InterPro" id="IPR026273">
    <property type="entry name" value="Low_specificity_L-TA_bact"/>
</dbReference>
<comment type="caution">
    <text evidence="7">The sequence shown here is derived from an EMBL/GenBank/DDBJ whole genome shotgun (WGS) entry which is preliminary data.</text>
</comment>
<sequence>MYFASDNSSPAHPSVMEALARANQGYMGSYGADPIMDEVRDRIREIFEAPEAAVYLVCSGTTANVLSLGTFCPPWGAIYCHRDAHIEVDECGGPEFYTGGAKLVLIDGTDAKMDPGALRAAIGRRTIGDVHHVQPGMVSVTNVTEMGAVYSATEVAAINAVAEDHHLPVHMDGARFANALVASGATPAEMTWRAGVDVLSFGGTKNGLMAVEAVVIFDPAKAWEFELRRKRGGHLFSKHRYLSAQMQAYLADDLWLSMARASNGTAGRLAQGLAALPGASLVNSVDANMIFAKLTRAQHKAAFAAGAKYYLTEPGAGLDEGPDDEPLTCRLVTSWCTSDADVDGFLAACKS</sequence>
<evidence type="ECO:0000256" key="1">
    <source>
        <dbReference type="ARBA" id="ARBA00001933"/>
    </source>
</evidence>
<proteinExistence type="inferred from homology"/>
<dbReference type="PIRSF" id="PIRSF038940">
    <property type="entry name" value="Low_specificity_LTA"/>
    <property type="match status" value="1"/>
</dbReference>
<protein>
    <recommendedName>
        <fullName evidence="5">L-threonine aldolase</fullName>
        <ecNumber evidence="5">4.1.2.48</ecNumber>
    </recommendedName>
</protein>
<evidence type="ECO:0000313" key="8">
    <source>
        <dbReference type="Proteomes" id="UP000037178"/>
    </source>
</evidence>
<dbReference type="InterPro" id="IPR001597">
    <property type="entry name" value="ArAA_b-elim_lyase/Thr_aldolase"/>
</dbReference>
<comment type="function">
    <text evidence="5">Catalyzes the cleavage of L-allo-threonine and L-threonine to glycine and acetaldehyde.</text>
</comment>
<dbReference type="InterPro" id="IPR015422">
    <property type="entry name" value="PyrdxlP-dep_Trfase_small"/>
</dbReference>
<keyword evidence="4 5" id="KW-0663">Pyridoxal phosphate</keyword>
<keyword evidence="8" id="KW-1185">Reference proteome</keyword>
<evidence type="ECO:0000256" key="2">
    <source>
        <dbReference type="ARBA" id="ARBA00006966"/>
    </source>
</evidence>
<dbReference type="InterPro" id="IPR015421">
    <property type="entry name" value="PyrdxlP-dep_Trfase_major"/>
</dbReference>
<dbReference type="Gene3D" id="3.40.640.10">
    <property type="entry name" value="Type I PLP-dependent aspartate aminotransferase-like (Major domain)"/>
    <property type="match status" value="1"/>
</dbReference>
<dbReference type="Gene3D" id="3.90.1150.10">
    <property type="entry name" value="Aspartate Aminotransferase, domain 1"/>
    <property type="match status" value="1"/>
</dbReference>
<evidence type="ECO:0000256" key="5">
    <source>
        <dbReference type="PIRNR" id="PIRNR038940"/>
    </source>
</evidence>
<dbReference type="GO" id="GO:0006567">
    <property type="term" value="P:L-threonine catabolic process"/>
    <property type="evidence" value="ECO:0007669"/>
    <property type="project" value="UniProtKB-UniRule"/>
</dbReference>
<dbReference type="PANTHER" id="PTHR48097">
    <property type="entry name" value="L-THREONINE ALDOLASE-RELATED"/>
    <property type="match status" value="1"/>
</dbReference>
<evidence type="ECO:0000256" key="4">
    <source>
        <dbReference type="ARBA" id="ARBA00022898"/>
    </source>
</evidence>
<evidence type="ECO:0000256" key="3">
    <source>
        <dbReference type="ARBA" id="ARBA00011881"/>
    </source>
</evidence>
<dbReference type="STRING" id="1675527.AIOL_003540"/>
<feature type="domain" description="Aromatic amino acid beta-eliminating lyase/threonine aldolase" evidence="6">
    <location>
        <begin position="3"/>
        <end position="294"/>
    </location>
</feature>
<gene>
    <name evidence="7" type="ORF">AIOL_003540</name>
</gene>
<evidence type="ECO:0000259" key="6">
    <source>
        <dbReference type="Pfam" id="PF01212"/>
    </source>
</evidence>
<dbReference type="GO" id="GO:0008732">
    <property type="term" value="F:L-allo-threonine aldolase activity"/>
    <property type="evidence" value="ECO:0007669"/>
    <property type="project" value="RHEA"/>
</dbReference>
<comment type="catalytic activity">
    <reaction evidence="5">
        <text>L-allo-threonine = acetaldehyde + glycine</text>
        <dbReference type="Rhea" id="RHEA:26209"/>
        <dbReference type="ChEBI" id="CHEBI:15343"/>
        <dbReference type="ChEBI" id="CHEBI:57305"/>
        <dbReference type="ChEBI" id="CHEBI:58585"/>
        <dbReference type="EC" id="4.1.2.48"/>
    </reaction>
</comment>
<reference evidence="7 8" key="1">
    <citation type="submission" date="2015-06" db="EMBL/GenBank/DDBJ databases">
        <title>Draft genome sequence of an Alphaproteobacteria species associated to the Mediterranean sponge Oscarella lobularis.</title>
        <authorList>
            <person name="Jourda C."/>
            <person name="Santini S."/>
            <person name="Claverie J.-M."/>
        </authorList>
    </citation>
    <scope>NUCLEOTIDE SEQUENCE [LARGE SCALE GENOMIC DNA]</scope>
    <source>
        <strain evidence="7">IGS</strain>
    </source>
</reference>
<organism evidence="7 8">
    <name type="scientific">Candidatus Rhodobacter oscarellae</name>
    <dbReference type="NCBI Taxonomy" id="1675527"/>
    <lineage>
        <taxon>Bacteria</taxon>
        <taxon>Pseudomonadati</taxon>
        <taxon>Pseudomonadota</taxon>
        <taxon>Alphaproteobacteria</taxon>
        <taxon>Rhodobacterales</taxon>
        <taxon>Rhodobacter group</taxon>
        <taxon>Rhodobacter</taxon>
    </lineage>
</organism>
<dbReference type="PATRIC" id="fig|1675527.3.peg.3703"/>
<name>A0A0J9GYK3_9RHOB</name>
<dbReference type="AlphaFoldDB" id="A0A0J9GYK3"/>
<dbReference type="EC" id="4.1.2.48" evidence="5"/>
<dbReference type="Pfam" id="PF01212">
    <property type="entry name" value="Beta_elim_lyase"/>
    <property type="match status" value="1"/>
</dbReference>
<comment type="catalytic activity">
    <reaction evidence="5">
        <text>L-threonine = acetaldehyde + glycine</text>
        <dbReference type="Rhea" id="RHEA:19625"/>
        <dbReference type="ChEBI" id="CHEBI:15343"/>
        <dbReference type="ChEBI" id="CHEBI:57305"/>
        <dbReference type="ChEBI" id="CHEBI:57926"/>
        <dbReference type="EC" id="4.1.2.48"/>
    </reaction>
</comment>
<keyword evidence="5 7" id="KW-0456">Lyase</keyword>
<comment type="cofactor">
    <cofactor evidence="1 5">
        <name>pyridoxal 5'-phosphate</name>
        <dbReference type="ChEBI" id="CHEBI:597326"/>
    </cofactor>
</comment>
<dbReference type="Proteomes" id="UP000037178">
    <property type="component" value="Unassembled WGS sequence"/>
</dbReference>
<evidence type="ECO:0000313" key="7">
    <source>
        <dbReference type="EMBL" id="KMW58563.1"/>
    </source>
</evidence>
<comment type="similarity">
    <text evidence="2 5">Belongs to the threonine aldolase family.</text>
</comment>
<dbReference type="PANTHER" id="PTHR48097:SF5">
    <property type="entry name" value="LOW SPECIFICITY L-THREONINE ALDOLASE"/>
    <property type="match status" value="1"/>
</dbReference>
<accession>A0A0J9GYK3</accession>
<dbReference type="SUPFAM" id="SSF53383">
    <property type="entry name" value="PLP-dependent transferases"/>
    <property type="match status" value="1"/>
</dbReference>
<comment type="subunit">
    <text evidence="3">Homotetramer.</text>
</comment>
<dbReference type="RefSeq" id="WP_049644158.1">
    <property type="nucleotide sequence ID" value="NZ_LFTY01000002.1"/>
</dbReference>
<dbReference type="OrthoDB" id="9774495at2"/>
<dbReference type="InterPro" id="IPR015424">
    <property type="entry name" value="PyrdxlP-dep_Trfase"/>
</dbReference>
<dbReference type="EMBL" id="LFTY01000002">
    <property type="protein sequence ID" value="KMW58563.1"/>
    <property type="molecule type" value="Genomic_DNA"/>
</dbReference>